<dbReference type="RefSeq" id="XP_001023183.1">
    <property type="nucleotide sequence ID" value="XM_001023183.1"/>
</dbReference>
<dbReference type="HOGENOM" id="CLU_1491956_0_0_1"/>
<organism evidence="1 2">
    <name type="scientific">Tetrahymena thermophila (strain SB210)</name>
    <dbReference type="NCBI Taxonomy" id="312017"/>
    <lineage>
        <taxon>Eukaryota</taxon>
        <taxon>Sar</taxon>
        <taxon>Alveolata</taxon>
        <taxon>Ciliophora</taxon>
        <taxon>Intramacronucleata</taxon>
        <taxon>Oligohymenophorea</taxon>
        <taxon>Hymenostomatida</taxon>
        <taxon>Tetrahymenina</taxon>
        <taxon>Tetrahymenidae</taxon>
        <taxon>Tetrahymena</taxon>
    </lineage>
</organism>
<reference evidence="2" key="1">
    <citation type="journal article" date="2006" name="PLoS Biol.">
        <title>Macronuclear genome sequence of the ciliate Tetrahymena thermophila, a model eukaryote.</title>
        <authorList>
            <person name="Eisen J.A."/>
            <person name="Coyne R.S."/>
            <person name="Wu M."/>
            <person name="Wu D."/>
            <person name="Thiagarajan M."/>
            <person name="Wortman J.R."/>
            <person name="Badger J.H."/>
            <person name="Ren Q."/>
            <person name="Amedeo P."/>
            <person name="Jones K.M."/>
            <person name="Tallon L.J."/>
            <person name="Delcher A.L."/>
            <person name="Salzberg S.L."/>
            <person name="Silva J.C."/>
            <person name="Haas B.J."/>
            <person name="Majoros W.H."/>
            <person name="Farzad M."/>
            <person name="Carlton J.M."/>
            <person name="Smith R.K. Jr."/>
            <person name="Garg J."/>
            <person name="Pearlman R.E."/>
            <person name="Karrer K.M."/>
            <person name="Sun L."/>
            <person name="Manning G."/>
            <person name="Elde N.C."/>
            <person name="Turkewitz A.P."/>
            <person name="Asai D.J."/>
            <person name="Wilkes D.E."/>
            <person name="Wang Y."/>
            <person name="Cai H."/>
            <person name="Collins K."/>
            <person name="Stewart B.A."/>
            <person name="Lee S.R."/>
            <person name="Wilamowska K."/>
            <person name="Weinberg Z."/>
            <person name="Ruzzo W.L."/>
            <person name="Wloga D."/>
            <person name="Gaertig J."/>
            <person name="Frankel J."/>
            <person name="Tsao C.-C."/>
            <person name="Gorovsky M.A."/>
            <person name="Keeling P.J."/>
            <person name="Waller R.F."/>
            <person name="Patron N.J."/>
            <person name="Cherry J.M."/>
            <person name="Stover N.A."/>
            <person name="Krieger C.J."/>
            <person name="del Toro C."/>
            <person name="Ryder H.F."/>
            <person name="Williamson S.C."/>
            <person name="Barbeau R.A."/>
            <person name="Hamilton E.P."/>
            <person name="Orias E."/>
        </authorList>
    </citation>
    <scope>NUCLEOTIDE SEQUENCE [LARGE SCALE GENOMIC DNA]</scope>
    <source>
        <strain evidence="2">SB210</strain>
    </source>
</reference>
<dbReference type="EMBL" id="GG662512">
    <property type="protein sequence ID" value="EAS02938.1"/>
    <property type="molecule type" value="Genomic_DNA"/>
</dbReference>
<dbReference type="Proteomes" id="UP000009168">
    <property type="component" value="Unassembled WGS sequence"/>
</dbReference>
<dbReference type="AlphaFoldDB" id="I7MHF8"/>
<dbReference type="InParanoid" id="I7MHF8"/>
<protein>
    <submittedName>
        <fullName evidence="1">Uncharacterized protein</fullName>
    </submittedName>
</protein>
<dbReference type="GeneID" id="7827991"/>
<gene>
    <name evidence="1" type="ORF">TTHERM_00492910</name>
</gene>
<evidence type="ECO:0000313" key="2">
    <source>
        <dbReference type="Proteomes" id="UP000009168"/>
    </source>
</evidence>
<dbReference type="KEGG" id="tet:TTHERM_00492910"/>
<evidence type="ECO:0000313" key="1">
    <source>
        <dbReference type="EMBL" id="EAS02938.1"/>
    </source>
</evidence>
<keyword evidence="2" id="KW-1185">Reference proteome</keyword>
<proteinExistence type="predicted"/>
<name>I7MHF8_TETTS</name>
<sequence length="181" mass="21570">MNNMFQTTELVMESNDFSSDLNIAISLTNHKLDEKLFPRFVVITSLLLKSFKSFQVTKNKRMLDLFIQLLEGCQNQPFDEKSRSLFQRFKEQLKNLREEQINYRYITEKLQSELFTFTLTLVANIIYHNHEAQQNFLYGPTLISCFKEFNLDIYFNPSEVQPNYTPIVIQQLDYNKYGIMF</sequence>
<accession>I7MHF8</accession>